<dbReference type="RefSeq" id="XP_006811308.1">
    <property type="nucleotide sequence ID" value="XM_006811245.1"/>
</dbReference>
<evidence type="ECO:0000256" key="3">
    <source>
        <dbReference type="SAM" id="MobiDB-lite"/>
    </source>
</evidence>
<keyword evidence="4" id="KW-0812">Transmembrane</keyword>
<dbReference type="SUPFAM" id="SSF53187">
    <property type="entry name" value="Zn-dependent exopeptidases"/>
    <property type="match status" value="1"/>
</dbReference>
<dbReference type="InterPro" id="IPR007484">
    <property type="entry name" value="Peptidase_M28"/>
</dbReference>
<comment type="similarity">
    <text evidence="2">Belongs to the peptidase M28 family. M28B subfamily.</text>
</comment>
<proteinExistence type="inferred from homology"/>
<gene>
    <name evidence="7" type="primary">LOC102808431</name>
</gene>
<reference evidence="7" key="1">
    <citation type="submission" date="2025-08" db="UniProtKB">
        <authorList>
            <consortium name="RefSeq"/>
        </authorList>
    </citation>
    <scope>IDENTIFICATION</scope>
    <source>
        <tissue evidence="7">Testes</tissue>
    </source>
</reference>
<evidence type="ECO:0000256" key="2">
    <source>
        <dbReference type="ARBA" id="ARBA00005634"/>
    </source>
</evidence>
<feature type="region of interest" description="Disordered" evidence="3">
    <location>
        <begin position="345"/>
        <end position="384"/>
    </location>
</feature>
<protein>
    <submittedName>
        <fullName evidence="7">Uncharacterized protein LOC102808431</fullName>
    </submittedName>
</protein>
<evidence type="ECO:0000313" key="6">
    <source>
        <dbReference type="Proteomes" id="UP000694865"/>
    </source>
</evidence>
<comment type="cofactor">
    <cofactor evidence="1">
        <name>Zn(2+)</name>
        <dbReference type="ChEBI" id="CHEBI:29105"/>
    </cofactor>
</comment>
<dbReference type="Pfam" id="PF04389">
    <property type="entry name" value="Peptidase_M28"/>
    <property type="match status" value="1"/>
</dbReference>
<feature type="transmembrane region" description="Helical" evidence="4">
    <location>
        <begin position="397"/>
        <end position="418"/>
    </location>
</feature>
<dbReference type="Proteomes" id="UP000694865">
    <property type="component" value="Unplaced"/>
</dbReference>
<evidence type="ECO:0000313" key="7">
    <source>
        <dbReference type="RefSeq" id="XP_006811308.1"/>
    </source>
</evidence>
<keyword evidence="4" id="KW-0472">Membrane</keyword>
<dbReference type="PANTHER" id="PTHR12147">
    <property type="entry name" value="METALLOPEPTIDASE M28 FAMILY MEMBER"/>
    <property type="match status" value="1"/>
</dbReference>
<accession>A0ABM0LU67</accession>
<name>A0ABM0LU67_SACKO</name>
<sequence>MTTIHAYTFVNTANLEILLKEHFNDFRRHDINITAKYAVRDFIRDRFVEYGLDVSMHEFATRKPEFTGSNVIGILNGQKAMTSDDKIVLLGSHYDTADTTPGVDDNGSGMALLLETARVVTSHCNPEYTIIFVAFDYAEFTVSWADDPCYWNVPCGSQRFVEDWLVSFLQDRDSPEFQGAFIADTLMNWDDNNNTQDLPGAFNVLFTDTYTRIRDNGFRGDFLFVYSRPEDATLMETFASHYNSQDGSAYRIECLLLPITGQPTTYQERFYTNQLRSDHHNFWRNSNSFKAVQLTDSANFRGYMQSCHHRLCDDVNPITPEIIQFLAKTTKAIVATLLEMSATPSYCPDGRGNPPSTISLRSSKEPTTLEAPKQSTKTTELQQISKPARVTNTARTMTFNTIVICIHTSASIAIYFVYTER</sequence>
<evidence type="ECO:0000256" key="4">
    <source>
        <dbReference type="SAM" id="Phobius"/>
    </source>
</evidence>
<organism evidence="6 7">
    <name type="scientific">Saccoglossus kowalevskii</name>
    <name type="common">Acorn worm</name>
    <dbReference type="NCBI Taxonomy" id="10224"/>
    <lineage>
        <taxon>Eukaryota</taxon>
        <taxon>Metazoa</taxon>
        <taxon>Hemichordata</taxon>
        <taxon>Enteropneusta</taxon>
        <taxon>Harrimaniidae</taxon>
        <taxon>Saccoglossus</taxon>
    </lineage>
</organism>
<feature type="compositionally biased region" description="Polar residues" evidence="3">
    <location>
        <begin position="373"/>
        <end position="384"/>
    </location>
</feature>
<keyword evidence="4" id="KW-1133">Transmembrane helix</keyword>
<evidence type="ECO:0000256" key="1">
    <source>
        <dbReference type="ARBA" id="ARBA00001947"/>
    </source>
</evidence>
<evidence type="ECO:0000259" key="5">
    <source>
        <dbReference type="Pfam" id="PF04389"/>
    </source>
</evidence>
<dbReference type="InterPro" id="IPR045175">
    <property type="entry name" value="M28_fam"/>
</dbReference>
<dbReference type="PANTHER" id="PTHR12147:SF26">
    <property type="entry name" value="PEPTIDASE M28 DOMAIN-CONTAINING PROTEIN"/>
    <property type="match status" value="1"/>
</dbReference>
<feature type="domain" description="Peptidase M28" evidence="5">
    <location>
        <begin position="70"/>
        <end position="161"/>
    </location>
</feature>
<dbReference type="Gene3D" id="3.40.630.10">
    <property type="entry name" value="Zn peptidases"/>
    <property type="match status" value="1"/>
</dbReference>
<keyword evidence="6" id="KW-1185">Reference proteome</keyword>
<dbReference type="GeneID" id="102808431"/>